<evidence type="ECO:0000313" key="8">
    <source>
        <dbReference type="EMBL" id="ADB14753.1"/>
    </source>
</evidence>
<name>D2QZJ5_PIRSD</name>
<dbReference type="AlphaFoldDB" id="D2QZJ5"/>
<keyword evidence="2" id="KW-0488">Methylation</keyword>
<keyword evidence="4" id="KW-1133">Transmembrane helix</keyword>
<feature type="compositionally biased region" description="Low complexity" evidence="6">
    <location>
        <begin position="65"/>
        <end position="121"/>
    </location>
</feature>
<evidence type="ECO:0000256" key="2">
    <source>
        <dbReference type="ARBA" id="ARBA00022481"/>
    </source>
</evidence>
<evidence type="ECO:0000256" key="3">
    <source>
        <dbReference type="ARBA" id="ARBA00022692"/>
    </source>
</evidence>
<comment type="subcellular location">
    <subcellularLocation>
        <location evidence="1">Membrane</location>
        <topology evidence="1">Single-pass membrane protein</topology>
    </subcellularLocation>
</comment>
<dbReference type="KEGG" id="psl:Psta_0056"/>
<dbReference type="PANTHER" id="PTHR30093">
    <property type="entry name" value="GENERAL SECRETION PATHWAY PROTEIN G"/>
    <property type="match status" value="1"/>
</dbReference>
<proteinExistence type="predicted"/>
<dbReference type="HOGENOM" id="CLU_368361_0_0_0"/>
<keyword evidence="9" id="KW-1185">Reference proteome</keyword>
<evidence type="ECO:0000256" key="1">
    <source>
        <dbReference type="ARBA" id="ARBA00004167"/>
    </source>
</evidence>
<dbReference type="eggNOG" id="COG1595">
    <property type="taxonomic scope" value="Bacteria"/>
</dbReference>
<dbReference type="InterPro" id="IPR011453">
    <property type="entry name" value="DUF1559"/>
</dbReference>
<keyword evidence="5" id="KW-0472">Membrane</keyword>
<accession>D2QZJ5</accession>
<evidence type="ECO:0000256" key="5">
    <source>
        <dbReference type="ARBA" id="ARBA00023136"/>
    </source>
</evidence>
<dbReference type="PANTHER" id="PTHR30093:SF44">
    <property type="entry name" value="TYPE II SECRETION SYSTEM CORE PROTEIN G"/>
    <property type="match status" value="1"/>
</dbReference>
<evidence type="ECO:0000313" key="9">
    <source>
        <dbReference type="Proteomes" id="UP000001887"/>
    </source>
</evidence>
<dbReference type="Pfam" id="PF07596">
    <property type="entry name" value="SBP_bac_10"/>
    <property type="match status" value="1"/>
</dbReference>
<keyword evidence="3" id="KW-0812">Transmembrane</keyword>
<dbReference type="OrthoDB" id="285651at2"/>
<dbReference type="EMBL" id="CP001848">
    <property type="protein sequence ID" value="ADB14753.1"/>
    <property type="molecule type" value="Genomic_DNA"/>
</dbReference>
<gene>
    <name evidence="8" type="ordered locus">Psta_0056</name>
</gene>
<protein>
    <recommendedName>
        <fullName evidence="7">DUF1559 domain-containing protein</fullName>
    </recommendedName>
</protein>
<evidence type="ECO:0000256" key="4">
    <source>
        <dbReference type="ARBA" id="ARBA00022989"/>
    </source>
</evidence>
<evidence type="ECO:0000256" key="6">
    <source>
        <dbReference type="SAM" id="MobiDB-lite"/>
    </source>
</evidence>
<reference evidence="8 9" key="1">
    <citation type="journal article" date="2009" name="Stand. Genomic Sci.">
        <title>Complete genome sequence of Pirellula staleyi type strain (ATCC 27377).</title>
        <authorList>
            <person name="Clum A."/>
            <person name="Tindall B.J."/>
            <person name="Sikorski J."/>
            <person name="Ivanova N."/>
            <person name="Mavrommatis K."/>
            <person name="Lucas S."/>
            <person name="Glavina del Rio T."/>
            <person name="Nolan M."/>
            <person name="Chen F."/>
            <person name="Tice H."/>
            <person name="Pitluck S."/>
            <person name="Cheng J.F."/>
            <person name="Chertkov O."/>
            <person name="Brettin T."/>
            <person name="Han C."/>
            <person name="Detter J.C."/>
            <person name="Kuske C."/>
            <person name="Bruce D."/>
            <person name="Goodwin L."/>
            <person name="Ovchinikova G."/>
            <person name="Pati A."/>
            <person name="Mikhailova N."/>
            <person name="Chen A."/>
            <person name="Palaniappan K."/>
            <person name="Land M."/>
            <person name="Hauser L."/>
            <person name="Chang Y.J."/>
            <person name="Jeffries C.D."/>
            <person name="Chain P."/>
            <person name="Rohde M."/>
            <person name="Goker M."/>
            <person name="Bristow J."/>
            <person name="Eisen J.A."/>
            <person name="Markowitz V."/>
            <person name="Hugenholtz P."/>
            <person name="Kyrpides N.C."/>
            <person name="Klenk H.P."/>
            <person name="Lapidus A."/>
        </authorList>
    </citation>
    <scope>NUCLEOTIDE SEQUENCE [LARGE SCALE GENOMIC DNA]</scope>
    <source>
        <strain evidence="9">ATCC 27377 / DSM 6068 / ICPB 4128</strain>
    </source>
</reference>
<feature type="domain" description="DUF1559" evidence="7">
    <location>
        <begin position="167"/>
        <end position="252"/>
    </location>
</feature>
<feature type="region of interest" description="Disordered" evidence="6">
    <location>
        <begin position="51"/>
        <end position="136"/>
    </location>
</feature>
<dbReference type="Proteomes" id="UP000001887">
    <property type="component" value="Chromosome"/>
</dbReference>
<dbReference type="GO" id="GO:0016020">
    <property type="term" value="C:membrane"/>
    <property type="evidence" value="ECO:0007669"/>
    <property type="project" value="UniProtKB-SubCell"/>
</dbReference>
<sequence length="756" mass="81937">MDTDQLVALLQTPKGMAAGGGIAVLLCVAIYMNGCQGDNKDNLRRFALSNAAAESEPPPAPAETPSPEGETPGAEQPAGEQPAAATPEAPTEQPPQVAAASPEATAPAVGQPVNPSAVAPPGSVPPSGTPTAPQAAGENAIAYSQDQPQLIITVTRPEFPLEVERARAQSIDNLQRIAAALEAYSQSTRTYPPLASRDAEGRPLLSWRVHLLPQLGYANLYRQFRLTEPWDSAYNRQLIAQIPPVYMSPERFDEKTNYLAVAGRDRAFFGTIPRSPEEFEDPRDATLVVLEVDDAASVPWTQPIDYAPPSSAPRTSAGHLRADGLFAILATHQVTRVPSTASDFDLAAMFSIDGGEQLPIQDLLATATSAIDSQTVAKASIPEPTLPGVGGVKPMNSAGSSGSLATGPLPQATLDAIDHALHKEKLTPANDIRLPVPDERLLTTAREQLRELYGKEYEAAKRPEDKQNLLKKLVDDSIRLADDPPAYYEALRICLSMSCALGETETALRILELLELKFQFDGLTWRANSLEALAKTVRTQQQIDTLYGEAQRLLILLLNDDNYAAALKSQETLLAIARRRGNRAETNFISQQLKTQIEQTQEAYVEVPAALEKLQANPTDPIACETAGTYFCLLKNRWEVGLPLLVRGENVKLRVVAAIDLEPEKSPKTLVQLGDQYFEMASSSPAVQRLGFHMRAVYYYRQAVPLMTGNLDKLRIEKRLTEIANHYGASTVDRMTAAMNPAPLAADPVAVDQNLD</sequence>
<evidence type="ECO:0000259" key="7">
    <source>
        <dbReference type="Pfam" id="PF07596"/>
    </source>
</evidence>
<organism evidence="8 9">
    <name type="scientific">Pirellula staleyi (strain ATCC 27377 / DSM 6068 / ICPB 4128)</name>
    <name type="common">Pirella staleyi</name>
    <dbReference type="NCBI Taxonomy" id="530564"/>
    <lineage>
        <taxon>Bacteria</taxon>
        <taxon>Pseudomonadati</taxon>
        <taxon>Planctomycetota</taxon>
        <taxon>Planctomycetia</taxon>
        <taxon>Pirellulales</taxon>
        <taxon>Pirellulaceae</taxon>
        <taxon>Pirellula</taxon>
    </lineage>
</organism>